<sequence length="86" mass="9520">MRTLRHPLLAPGTTRMGWETVSVCGYITSRIGSYYFVIRFEPCRPHAVSALTTNIPPTCPTVRNAANLFILPRGRLLWAKTGMGSA</sequence>
<organism evidence="1 2">
    <name type="scientific">Daphnia magna</name>
    <dbReference type="NCBI Taxonomy" id="35525"/>
    <lineage>
        <taxon>Eukaryota</taxon>
        <taxon>Metazoa</taxon>
        <taxon>Ecdysozoa</taxon>
        <taxon>Arthropoda</taxon>
        <taxon>Crustacea</taxon>
        <taxon>Branchiopoda</taxon>
        <taxon>Diplostraca</taxon>
        <taxon>Cladocera</taxon>
        <taxon>Anomopoda</taxon>
        <taxon>Daphniidae</taxon>
        <taxon>Daphnia</taxon>
    </lineage>
</organism>
<proteinExistence type="predicted"/>
<dbReference type="AlphaFoldDB" id="A0A162CQU6"/>
<keyword evidence="2" id="KW-1185">Reference proteome</keyword>
<name>A0A162CQU6_9CRUS</name>
<dbReference type="EMBL" id="LRGB01000781">
    <property type="protein sequence ID" value="KZS15966.1"/>
    <property type="molecule type" value="Genomic_DNA"/>
</dbReference>
<reference evidence="1 2" key="1">
    <citation type="submission" date="2016-03" db="EMBL/GenBank/DDBJ databases">
        <title>EvidentialGene: Evidence-directed Construction of Genes on Genomes.</title>
        <authorList>
            <person name="Gilbert D.G."/>
            <person name="Choi J.-H."/>
            <person name="Mockaitis K."/>
            <person name="Colbourne J."/>
            <person name="Pfrender M."/>
        </authorList>
    </citation>
    <scope>NUCLEOTIDE SEQUENCE [LARGE SCALE GENOMIC DNA]</scope>
    <source>
        <strain evidence="1 2">Xinb3</strain>
        <tissue evidence="1">Complete organism</tissue>
    </source>
</reference>
<evidence type="ECO:0000313" key="2">
    <source>
        <dbReference type="Proteomes" id="UP000076858"/>
    </source>
</evidence>
<protein>
    <submittedName>
        <fullName evidence="1">Cysteine-rich protein 1</fullName>
    </submittedName>
</protein>
<accession>A0A162CQU6</accession>
<comment type="caution">
    <text evidence="1">The sequence shown here is derived from an EMBL/GenBank/DDBJ whole genome shotgun (WGS) entry which is preliminary data.</text>
</comment>
<evidence type="ECO:0000313" key="1">
    <source>
        <dbReference type="EMBL" id="KZS15966.1"/>
    </source>
</evidence>
<gene>
    <name evidence="1" type="ORF">APZ42_018344</name>
</gene>
<dbReference type="Proteomes" id="UP000076858">
    <property type="component" value="Unassembled WGS sequence"/>
</dbReference>